<accession>X8CLJ4</accession>
<dbReference type="AlphaFoldDB" id="X8CLJ4"/>
<sequence>MPDSKADARDHALVIGGSIAGLCAARVLSDAYSRVTVYERDELPAFRRTGRRSPRTGTCTC</sequence>
<evidence type="ECO:0000313" key="2">
    <source>
        <dbReference type="Proteomes" id="UP000020825"/>
    </source>
</evidence>
<proteinExistence type="predicted"/>
<dbReference type="PATRIC" id="fig|1299331.3.peg.4351"/>
<dbReference type="Pfam" id="PF13450">
    <property type="entry name" value="NAD_binding_8"/>
    <property type="match status" value="1"/>
</dbReference>
<dbReference type="SUPFAM" id="SSF51905">
    <property type="entry name" value="FAD/NAD(P)-binding domain"/>
    <property type="match status" value="1"/>
</dbReference>
<name>X8CLJ4_MYCIT</name>
<organism evidence="1 2">
    <name type="scientific">Mycobacterium intracellulare 1956</name>
    <dbReference type="NCBI Taxonomy" id="1299331"/>
    <lineage>
        <taxon>Bacteria</taxon>
        <taxon>Bacillati</taxon>
        <taxon>Actinomycetota</taxon>
        <taxon>Actinomycetes</taxon>
        <taxon>Mycobacteriales</taxon>
        <taxon>Mycobacteriaceae</taxon>
        <taxon>Mycobacterium</taxon>
        <taxon>Mycobacterium avium complex (MAC)</taxon>
    </lineage>
</organism>
<dbReference type="Gene3D" id="3.50.50.60">
    <property type="entry name" value="FAD/NAD(P)-binding domain"/>
    <property type="match status" value="1"/>
</dbReference>
<gene>
    <name evidence="1" type="ORF">I550_4457</name>
</gene>
<evidence type="ECO:0000313" key="1">
    <source>
        <dbReference type="EMBL" id="EUA56298.1"/>
    </source>
</evidence>
<dbReference type="EMBL" id="JAOG01000002">
    <property type="protein sequence ID" value="EUA56298.1"/>
    <property type="molecule type" value="Genomic_DNA"/>
</dbReference>
<reference evidence="1 2" key="1">
    <citation type="submission" date="2013-12" db="EMBL/GenBank/DDBJ databases">
        <authorList>
            <person name="Zelazny A."/>
            <person name="Olivier K."/>
            <person name="Holland S."/>
            <person name="Lenaerts A."/>
            <person name="Ordway D."/>
            <person name="DeGroote M.A."/>
            <person name="Parker T."/>
            <person name="Sizemore C."/>
            <person name="Tallon L.J."/>
            <person name="Sadzewicz L.K."/>
            <person name="Sengamalay N."/>
            <person name="Fraser C.M."/>
            <person name="Hine E."/>
            <person name="Shefchek K.A."/>
            <person name="Das S.P."/>
            <person name="Tettelin H."/>
        </authorList>
    </citation>
    <scope>NUCLEOTIDE SEQUENCE [LARGE SCALE GENOMIC DNA]</scope>
    <source>
        <strain evidence="1 2">1956</strain>
    </source>
</reference>
<protein>
    <submittedName>
        <fullName evidence="1">NAD(P)-binding Rossmann-like domain protein</fullName>
    </submittedName>
</protein>
<dbReference type="InterPro" id="IPR036188">
    <property type="entry name" value="FAD/NAD-bd_sf"/>
</dbReference>
<dbReference type="Proteomes" id="UP000020825">
    <property type="component" value="Unassembled WGS sequence"/>
</dbReference>
<comment type="caution">
    <text evidence="1">The sequence shown here is derived from an EMBL/GenBank/DDBJ whole genome shotgun (WGS) entry which is preliminary data.</text>
</comment>